<gene>
    <name evidence="2" type="ORF">B0T23DRAFT_113326</name>
</gene>
<feature type="compositionally biased region" description="Acidic residues" evidence="1">
    <location>
        <begin position="750"/>
        <end position="768"/>
    </location>
</feature>
<evidence type="ECO:0000256" key="1">
    <source>
        <dbReference type="SAM" id="MobiDB-lite"/>
    </source>
</evidence>
<feature type="compositionally biased region" description="Low complexity" evidence="1">
    <location>
        <begin position="709"/>
        <end position="719"/>
    </location>
</feature>
<dbReference type="RefSeq" id="XP_062694048.1">
    <property type="nucleotide sequence ID" value="XM_062831903.1"/>
</dbReference>
<proteinExistence type="predicted"/>
<feature type="region of interest" description="Disordered" evidence="1">
    <location>
        <begin position="708"/>
        <end position="893"/>
    </location>
</feature>
<accession>A0AAJ0I9X0</accession>
<feature type="region of interest" description="Disordered" evidence="1">
    <location>
        <begin position="907"/>
        <end position="979"/>
    </location>
</feature>
<sequence>MDYSSPTPQRRTWNSPQRKEQQQQQRQQTGVAHEQAQPWTATRCNRLLRPLLAHIGALKKEKERKLGVSESVGQGKSTSSATFGKRQGRGGSKPATYSSKTSSRAHLTTPERPRRQRVGRRPVQETAVPTPYLRHTTDNYLASSPAQPILFAPTKSSSTNDHGRGARCSHRSCQGVQCRLEACLAQLRPSTDQETYSIYESVFRTLDALLRATSPPKSPASASPKSFLAMCLRRIPDYINELEYWEKKDAEANKTKSVMQESRASFDIYSELESLGALGGWKHLRIVVRAHGVKIIQGAIRDGLLDDRIAILLISLCYQYLPLVECLDLTNVFVSRQYPSPDRYVRNGLTIEAPALLPLAAIGYGHARTKRFMLGKLADLFANGSLPAEWLLVSAFKTARLDAMAKLFYGTGQDCVDFLITMIDVLSPLMSERRQTCSCSDLAPHKLATGNLTGDMATLVSQVLRHFGDPKKGERAVTPSQLAVFAHRVRYIFRTYLLHARKTSLPSPAVYLISLCDFLAFGTESSASTIASAAAWKGAKSGQRIDRLDQQYSMTLGVLGTIVINYSRSNGSTSAHTYIPQICDKMRVLQIPDNLPYHPFENIELDVAFFVAFETNDLQDLAYAEKLWAKKKSTTCPHAMMKAKPYYEERIRTREESEGKSFTGFKWDDALSEWVTVDLPQPAVGGGGGRTTRRSTRCPSLMEAIQRYTPTATSSSTSTLAPNQKQTRGSTRLVQSRTASLATSTTVDTTNDDTDADNDDDLQDDDASSETITTTPQTATVDSSSDWSSDFETSNVVGPNETYQQIPPPPPPPPPPPRRTRLQLQPQPQPQQRRLSGNKRKSSHIDTDNEVYQENDSDEDGDDDDDDDDDDFSAPEPSSSGTERRRPLAKQPRTRASLVALAIATTNTGAGAGATAKLSNGAGGSASTNASASRSGNGTSSNGGNTARRRSLRRSAGSSGSGRAIYGGETEETSEDELG</sequence>
<comment type="caution">
    <text evidence="2">The sequence shown here is derived from an EMBL/GenBank/DDBJ whole genome shotgun (WGS) entry which is preliminary data.</text>
</comment>
<evidence type="ECO:0000313" key="2">
    <source>
        <dbReference type="EMBL" id="KAK3494619.1"/>
    </source>
</evidence>
<feature type="compositionally biased region" description="Polar residues" evidence="1">
    <location>
        <begin position="770"/>
        <end position="781"/>
    </location>
</feature>
<keyword evidence="3" id="KW-1185">Reference proteome</keyword>
<feature type="compositionally biased region" description="Pro residues" evidence="1">
    <location>
        <begin position="806"/>
        <end position="817"/>
    </location>
</feature>
<protein>
    <submittedName>
        <fullName evidence="2">Uncharacterized protein</fullName>
    </submittedName>
</protein>
<evidence type="ECO:0000313" key="3">
    <source>
        <dbReference type="Proteomes" id="UP001285908"/>
    </source>
</evidence>
<feature type="compositionally biased region" description="Polar residues" evidence="1">
    <location>
        <begin position="1"/>
        <end position="16"/>
    </location>
</feature>
<feature type="compositionally biased region" description="Polar residues" evidence="1">
    <location>
        <begin position="791"/>
        <end position="803"/>
    </location>
</feature>
<feature type="compositionally biased region" description="Low complexity" evidence="1">
    <location>
        <begin position="738"/>
        <end position="749"/>
    </location>
</feature>
<feature type="region of interest" description="Disordered" evidence="1">
    <location>
        <begin position="62"/>
        <end position="128"/>
    </location>
</feature>
<feature type="compositionally biased region" description="Low complexity" evidence="1">
    <location>
        <begin position="954"/>
        <end position="964"/>
    </location>
</feature>
<feature type="compositionally biased region" description="Low complexity" evidence="1">
    <location>
        <begin position="822"/>
        <end position="835"/>
    </location>
</feature>
<dbReference type="EMBL" id="JAULSX010000003">
    <property type="protein sequence ID" value="KAK3494619.1"/>
    <property type="molecule type" value="Genomic_DNA"/>
</dbReference>
<dbReference type="AlphaFoldDB" id="A0AAJ0I9X0"/>
<feature type="compositionally biased region" description="Polar residues" evidence="1">
    <location>
        <begin position="720"/>
        <end position="737"/>
    </location>
</feature>
<feature type="compositionally biased region" description="Polar residues" evidence="1">
    <location>
        <begin position="71"/>
        <end position="82"/>
    </location>
</feature>
<dbReference type="GeneID" id="87869525"/>
<feature type="region of interest" description="Disordered" evidence="1">
    <location>
        <begin position="1"/>
        <end position="42"/>
    </location>
</feature>
<reference evidence="2 3" key="1">
    <citation type="journal article" date="2023" name="Mol. Phylogenet. Evol.">
        <title>Genome-scale phylogeny and comparative genomics of the fungal order Sordariales.</title>
        <authorList>
            <person name="Hensen N."/>
            <person name="Bonometti L."/>
            <person name="Westerberg I."/>
            <person name="Brannstrom I.O."/>
            <person name="Guillou S."/>
            <person name="Cros-Aarteil S."/>
            <person name="Calhoun S."/>
            <person name="Haridas S."/>
            <person name="Kuo A."/>
            <person name="Mondo S."/>
            <person name="Pangilinan J."/>
            <person name="Riley R."/>
            <person name="LaButti K."/>
            <person name="Andreopoulos B."/>
            <person name="Lipzen A."/>
            <person name="Chen C."/>
            <person name="Yan M."/>
            <person name="Daum C."/>
            <person name="Ng V."/>
            <person name="Clum A."/>
            <person name="Steindorff A."/>
            <person name="Ohm R.A."/>
            <person name="Martin F."/>
            <person name="Silar P."/>
            <person name="Natvig D.O."/>
            <person name="Lalanne C."/>
            <person name="Gautier V."/>
            <person name="Ament-Velasquez S.L."/>
            <person name="Kruys A."/>
            <person name="Hutchinson M.I."/>
            <person name="Powell A.J."/>
            <person name="Barry K."/>
            <person name="Miller A.N."/>
            <person name="Grigoriev I.V."/>
            <person name="Debuchy R."/>
            <person name="Gladieux P."/>
            <person name="Hiltunen Thoren M."/>
            <person name="Johannesson H."/>
        </authorList>
    </citation>
    <scope>NUCLEOTIDE SEQUENCE [LARGE SCALE GENOMIC DNA]</scope>
    <source>
        <strain evidence="2 3">FGSC 10403</strain>
    </source>
</reference>
<feature type="compositionally biased region" description="Acidic residues" evidence="1">
    <location>
        <begin position="969"/>
        <end position="979"/>
    </location>
</feature>
<feature type="compositionally biased region" description="Acidic residues" evidence="1">
    <location>
        <begin position="848"/>
        <end position="873"/>
    </location>
</feature>
<organism evidence="2 3">
    <name type="scientific">Neurospora hispaniola</name>
    <dbReference type="NCBI Taxonomy" id="588809"/>
    <lineage>
        <taxon>Eukaryota</taxon>
        <taxon>Fungi</taxon>
        <taxon>Dikarya</taxon>
        <taxon>Ascomycota</taxon>
        <taxon>Pezizomycotina</taxon>
        <taxon>Sordariomycetes</taxon>
        <taxon>Sordariomycetidae</taxon>
        <taxon>Sordariales</taxon>
        <taxon>Sordariaceae</taxon>
        <taxon>Neurospora</taxon>
    </lineage>
</organism>
<name>A0AAJ0I9X0_9PEZI</name>
<feature type="compositionally biased region" description="Polar residues" evidence="1">
    <location>
        <begin position="95"/>
        <end position="106"/>
    </location>
</feature>
<feature type="compositionally biased region" description="Low complexity" evidence="1">
    <location>
        <begin position="907"/>
        <end position="946"/>
    </location>
</feature>
<dbReference type="Proteomes" id="UP001285908">
    <property type="component" value="Unassembled WGS sequence"/>
</dbReference>